<dbReference type="AlphaFoldDB" id="A0A183L7I1"/>
<accession>A0A183L7I1</accession>
<dbReference type="WBParaSite" id="SCUD_0002330401-mRNA-1">
    <property type="protein sequence ID" value="SCUD_0002330401-mRNA-1"/>
    <property type="gene ID" value="SCUD_0002330401"/>
</dbReference>
<proteinExistence type="predicted"/>
<dbReference type="SUPFAM" id="SSF52058">
    <property type="entry name" value="L domain-like"/>
    <property type="match status" value="1"/>
</dbReference>
<gene>
    <name evidence="1" type="ORF">SCUD_LOCUS23301</name>
</gene>
<protein>
    <submittedName>
        <fullName evidence="3">Leucine rich repeat containing 72</fullName>
    </submittedName>
</protein>
<reference evidence="1 2" key="2">
    <citation type="submission" date="2018-11" db="EMBL/GenBank/DDBJ databases">
        <authorList>
            <consortium name="Pathogen Informatics"/>
        </authorList>
    </citation>
    <scope>NUCLEOTIDE SEQUENCE [LARGE SCALE GENOMIC DNA]</scope>
    <source>
        <strain evidence="1">Dakar</strain>
        <strain evidence="2">Dakar, Senegal</strain>
    </source>
</reference>
<evidence type="ECO:0000313" key="1">
    <source>
        <dbReference type="EMBL" id="VDP82338.1"/>
    </source>
</evidence>
<dbReference type="STRING" id="6186.A0A183L7I1"/>
<name>A0A183L7I1_9TREM</name>
<organism evidence="3">
    <name type="scientific">Schistosoma curassoni</name>
    <dbReference type="NCBI Taxonomy" id="6186"/>
    <lineage>
        <taxon>Eukaryota</taxon>
        <taxon>Metazoa</taxon>
        <taxon>Spiralia</taxon>
        <taxon>Lophotrochozoa</taxon>
        <taxon>Platyhelminthes</taxon>
        <taxon>Trematoda</taxon>
        <taxon>Digenea</taxon>
        <taxon>Strigeidida</taxon>
        <taxon>Schistosomatoidea</taxon>
        <taxon>Schistosomatidae</taxon>
        <taxon>Schistosoma</taxon>
    </lineage>
</organism>
<dbReference type="Gene3D" id="3.80.10.10">
    <property type="entry name" value="Ribonuclease Inhibitor"/>
    <property type="match status" value="1"/>
</dbReference>
<evidence type="ECO:0000313" key="3">
    <source>
        <dbReference type="WBParaSite" id="SCUD_0002330401-mRNA-1"/>
    </source>
</evidence>
<dbReference type="Proteomes" id="UP000279833">
    <property type="component" value="Unassembled WGS sequence"/>
</dbReference>
<sequence length="116" mass="14359">YFHLIQIKYLRQFRHLQSVCLHGNPISKNDDYKLYIHAMLPNLFYLDYQRTDDKLVSYFLKFFFYVHLFHLFQFLLRISDKRTELCLELKNRYSRLFHNTVLLSIKTQAKHFTNFD</sequence>
<reference evidence="3" key="1">
    <citation type="submission" date="2016-06" db="UniProtKB">
        <authorList>
            <consortium name="WormBaseParasite"/>
        </authorList>
    </citation>
    <scope>IDENTIFICATION</scope>
</reference>
<dbReference type="InterPro" id="IPR032675">
    <property type="entry name" value="LRR_dom_sf"/>
</dbReference>
<keyword evidence="2" id="KW-1185">Reference proteome</keyword>
<evidence type="ECO:0000313" key="2">
    <source>
        <dbReference type="Proteomes" id="UP000279833"/>
    </source>
</evidence>
<dbReference type="EMBL" id="UZAK01053564">
    <property type="protein sequence ID" value="VDP82338.1"/>
    <property type="molecule type" value="Genomic_DNA"/>
</dbReference>